<dbReference type="Pfam" id="PF13466">
    <property type="entry name" value="STAS_2"/>
    <property type="match status" value="1"/>
</dbReference>
<dbReference type="OrthoDB" id="7280289at2"/>
<evidence type="ECO:0000313" key="4">
    <source>
        <dbReference type="Proteomes" id="UP000244060"/>
    </source>
</evidence>
<keyword evidence="1" id="KW-0472">Membrane</keyword>
<keyword evidence="1" id="KW-0812">Transmembrane</keyword>
<evidence type="ECO:0000256" key="1">
    <source>
        <dbReference type="SAM" id="Phobius"/>
    </source>
</evidence>
<dbReference type="EMBL" id="QAOT01000002">
    <property type="protein sequence ID" value="PTR20551.1"/>
    <property type="molecule type" value="Genomic_DNA"/>
</dbReference>
<reference evidence="3 4" key="1">
    <citation type="submission" date="2018-04" db="EMBL/GenBank/DDBJ databases">
        <title>Genomic Encyclopedia of Type Strains, Phase III (KMG-III): the genomes of soil and plant-associated and newly described type strains.</title>
        <authorList>
            <person name="Whitman W."/>
        </authorList>
    </citation>
    <scope>NUCLEOTIDE SEQUENCE [LARGE SCALE GENOMIC DNA]</scope>
    <source>
        <strain evidence="3 4">KA25</strain>
    </source>
</reference>
<evidence type="ECO:0000259" key="2">
    <source>
        <dbReference type="Pfam" id="PF13466"/>
    </source>
</evidence>
<keyword evidence="1" id="KW-1133">Transmembrane helix</keyword>
<dbReference type="Proteomes" id="UP000244060">
    <property type="component" value="Unassembled WGS sequence"/>
</dbReference>
<feature type="domain" description="MlaB-like STAS" evidence="2">
    <location>
        <begin position="7"/>
        <end position="82"/>
    </location>
</feature>
<dbReference type="AlphaFoldDB" id="A0A2T5KDQ4"/>
<keyword evidence="4" id="KW-1185">Reference proteome</keyword>
<dbReference type="SUPFAM" id="SSF52091">
    <property type="entry name" value="SpoIIaa-like"/>
    <property type="match status" value="1"/>
</dbReference>
<protein>
    <submittedName>
        <fullName evidence="3">Chemotaxis protein CheX</fullName>
    </submittedName>
</protein>
<sequence length="99" mass="10769">MNNHFDLPERLNHQGARHLYAALLGMPPGDTTLNAGGVTFVGGLALQVLLSAAAQWRSRGFRFDCLTMSPAFTDDIARMGVDPKELREIGSHAADYSCH</sequence>
<comment type="caution">
    <text evidence="3">The sequence shown here is derived from an EMBL/GenBank/DDBJ whole genome shotgun (WGS) entry which is preliminary data.</text>
</comment>
<organism evidence="3 4">
    <name type="scientific">Cereibacter azotoformans</name>
    <dbReference type="NCBI Taxonomy" id="43057"/>
    <lineage>
        <taxon>Bacteria</taxon>
        <taxon>Pseudomonadati</taxon>
        <taxon>Pseudomonadota</taxon>
        <taxon>Alphaproteobacteria</taxon>
        <taxon>Rhodobacterales</taxon>
        <taxon>Paracoccaceae</taxon>
        <taxon>Cereibacter</taxon>
    </lineage>
</organism>
<evidence type="ECO:0000313" key="3">
    <source>
        <dbReference type="EMBL" id="PTR20551.1"/>
    </source>
</evidence>
<feature type="transmembrane region" description="Helical" evidence="1">
    <location>
        <begin position="33"/>
        <end position="54"/>
    </location>
</feature>
<name>A0A2T5KDQ4_9RHOB</name>
<accession>A0A2T5KDQ4</accession>
<proteinExistence type="predicted"/>
<dbReference type="InterPro" id="IPR058548">
    <property type="entry name" value="MlaB-like_STAS"/>
</dbReference>
<dbReference type="InterPro" id="IPR036513">
    <property type="entry name" value="STAS_dom_sf"/>
</dbReference>
<gene>
    <name evidence="3" type="ORF">C8J28_102318</name>
</gene>
<dbReference type="RefSeq" id="WP_011908814.1">
    <property type="nucleotide sequence ID" value="NZ_CP089965.1"/>
</dbReference>